<evidence type="ECO:0000313" key="1">
    <source>
        <dbReference type="EMBL" id="MBK0392259.1"/>
    </source>
</evidence>
<dbReference type="RefSeq" id="WP_200787205.1">
    <property type="nucleotide sequence ID" value="NZ_JAEDAO010000001.1"/>
</dbReference>
<evidence type="ECO:0000313" key="2">
    <source>
        <dbReference type="Proteomes" id="UP000617041"/>
    </source>
</evidence>
<dbReference type="Proteomes" id="UP000617041">
    <property type="component" value="Unassembled WGS sequence"/>
</dbReference>
<sequence>MTGSSPIPDGFPAALTGRIQAIVDATLSLVPRIARLPDMLDTQLLHGEASALLRALQDMHHAVGGAEPETPASLWRRTWPFRSKQSATLLRDRLDEALRTEAPLASHVQALRASHAAQQQAAQHSLARLERTRAEIDPRVRQAQDLLAELWDTLRPQRPDPEDQESLHLLRMLLADVDRQRVALQRLEGLCVAAADAGRFGQLVLAGREVVLELLGDAFDAAWRDWRGKVEPLARADRGAQDVLEGSEQAIVARAALLRDIDKVRIACTRLQIDEQAFAQALVHLREQLAPFAQ</sequence>
<dbReference type="AlphaFoldDB" id="A0A934UQ56"/>
<reference evidence="1" key="1">
    <citation type="submission" date="2020-12" db="EMBL/GenBank/DDBJ databases">
        <title>Ramlibacter sp. nov., isolated from a freshwater alga, Cryptomonas.</title>
        <authorList>
            <person name="Kim H.M."/>
            <person name="Jeon C.O."/>
        </authorList>
    </citation>
    <scope>NUCLEOTIDE SEQUENCE</scope>
    <source>
        <strain evidence="1">CrO1</strain>
    </source>
</reference>
<keyword evidence="2" id="KW-1185">Reference proteome</keyword>
<accession>A0A934UQ56</accession>
<comment type="caution">
    <text evidence="1">The sequence shown here is derived from an EMBL/GenBank/DDBJ whole genome shotgun (WGS) entry which is preliminary data.</text>
</comment>
<name>A0A934UQ56_9BURK</name>
<protein>
    <submittedName>
        <fullName evidence="1">Uncharacterized protein</fullName>
    </submittedName>
</protein>
<dbReference type="EMBL" id="JAEDAO010000001">
    <property type="protein sequence ID" value="MBK0392259.1"/>
    <property type="molecule type" value="Genomic_DNA"/>
</dbReference>
<proteinExistence type="predicted"/>
<organism evidence="1 2">
    <name type="scientific">Ramlibacter algicola</name>
    <dbReference type="NCBI Taxonomy" id="2795217"/>
    <lineage>
        <taxon>Bacteria</taxon>
        <taxon>Pseudomonadati</taxon>
        <taxon>Pseudomonadota</taxon>
        <taxon>Betaproteobacteria</taxon>
        <taxon>Burkholderiales</taxon>
        <taxon>Comamonadaceae</taxon>
        <taxon>Ramlibacter</taxon>
    </lineage>
</organism>
<gene>
    <name evidence="1" type="ORF">I8E28_06635</name>
</gene>